<dbReference type="Pfam" id="PF00126">
    <property type="entry name" value="HTH_1"/>
    <property type="match status" value="1"/>
</dbReference>
<keyword evidence="2" id="KW-0805">Transcription regulation</keyword>
<dbReference type="InterPro" id="IPR000847">
    <property type="entry name" value="LysR_HTH_N"/>
</dbReference>
<keyword evidence="7" id="KW-1185">Reference proteome</keyword>
<name>A0A516H0A6_9PROT</name>
<dbReference type="PROSITE" id="PS50931">
    <property type="entry name" value="HTH_LYSR"/>
    <property type="match status" value="1"/>
</dbReference>
<gene>
    <name evidence="6" type="ORF">FNB15_06925</name>
</gene>
<dbReference type="SUPFAM" id="SSF46785">
    <property type="entry name" value="Winged helix' DNA-binding domain"/>
    <property type="match status" value="1"/>
</dbReference>
<dbReference type="Pfam" id="PF03466">
    <property type="entry name" value="LysR_substrate"/>
    <property type="match status" value="1"/>
</dbReference>
<dbReference type="Proteomes" id="UP000317496">
    <property type="component" value="Chromosome"/>
</dbReference>
<evidence type="ECO:0000313" key="6">
    <source>
        <dbReference type="EMBL" id="QDO97020.1"/>
    </source>
</evidence>
<accession>A0A516H0A6</accession>
<dbReference type="InterPro" id="IPR005119">
    <property type="entry name" value="LysR_subst-bd"/>
</dbReference>
<dbReference type="AlphaFoldDB" id="A0A516H0A6"/>
<dbReference type="InterPro" id="IPR036390">
    <property type="entry name" value="WH_DNA-bd_sf"/>
</dbReference>
<protein>
    <submittedName>
        <fullName evidence="6">LysR family transcriptional regulator</fullName>
    </submittedName>
</protein>
<keyword evidence="3" id="KW-0238">DNA-binding</keyword>
<feature type="domain" description="HTH lysR-type" evidence="5">
    <location>
        <begin position="4"/>
        <end position="61"/>
    </location>
</feature>
<dbReference type="OrthoDB" id="7840053at2"/>
<evidence type="ECO:0000313" key="7">
    <source>
        <dbReference type="Proteomes" id="UP000317496"/>
    </source>
</evidence>
<evidence type="ECO:0000256" key="2">
    <source>
        <dbReference type="ARBA" id="ARBA00023015"/>
    </source>
</evidence>
<organism evidence="6 7">
    <name type="scientific">Ferrovibrio terrae</name>
    <dbReference type="NCBI Taxonomy" id="2594003"/>
    <lineage>
        <taxon>Bacteria</taxon>
        <taxon>Pseudomonadati</taxon>
        <taxon>Pseudomonadota</taxon>
        <taxon>Alphaproteobacteria</taxon>
        <taxon>Rhodospirillales</taxon>
        <taxon>Rhodospirillaceae</taxon>
        <taxon>Ferrovibrio</taxon>
    </lineage>
</organism>
<dbReference type="RefSeq" id="WP_144068001.1">
    <property type="nucleotide sequence ID" value="NZ_CP041636.1"/>
</dbReference>
<evidence type="ECO:0000256" key="4">
    <source>
        <dbReference type="ARBA" id="ARBA00023163"/>
    </source>
</evidence>
<dbReference type="Gene3D" id="3.40.190.290">
    <property type="match status" value="1"/>
</dbReference>
<dbReference type="PRINTS" id="PR00039">
    <property type="entry name" value="HTHLYSR"/>
</dbReference>
<evidence type="ECO:0000259" key="5">
    <source>
        <dbReference type="PROSITE" id="PS50931"/>
    </source>
</evidence>
<dbReference type="EMBL" id="CP041636">
    <property type="protein sequence ID" value="QDO97020.1"/>
    <property type="molecule type" value="Genomic_DNA"/>
</dbReference>
<dbReference type="KEGG" id="fer:FNB15_06925"/>
<dbReference type="GO" id="GO:0000976">
    <property type="term" value="F:transcription cis-regulatory region binding"/>
    <property type="evidence" value="ECO:0007669"/>
    <property type="project" value="TreeGrafter"/>
</dbReference>
<dbReference type="CDD" id="cd05466">
    <property type="entry name" value="PBP2_LTTR_substrate"/>
    <property type="match status" value="1"/>
</dbReference>
<reference evidence="6 7" key="1">
    <citation type="submission" date="2019-07" db="EMBL/GenBank/DDBJ databases">
        <title>Genome sequencing for Ferrovibrio sp. K5.</title>
        <authorList>
            <person name="Park S.-J."/>
        </authorList>
    </citation>
    <scope>NUCLEOTIDE SEQUENCE [LARGE SCALE GENOMIC DNA]</scope>
    <source>
        <strain evidence="6 7">K5</strain>
    </source>
</reference>
<keyword evidence="4" id="KW-0804">Transcription</keyword>
<dbReference type="GO" id="GO:0003700">
    <property type="term" value="F:DNA-binding transcription factor activity"/>
    <property type="evidence" value="ECO:0007669"/>
    <property type="project" value="InterPro"/>
</dbReference>
<dbReference type="FunFam" id="1.10.10.10:FF:000001">
    <property type="entry name" value="LysR family transcriptional regulator"/>
    <property type="match status" value="1"/>
</dbReference>
<dbReference type="SUPFAM" id="SSF53850">
    <property type="entry name" value="Periplasmic binding protein-like II"/>
    <property type="match status" value="1"/>
</dbReference>
<evidence type="ECO:0000256" key="1">
    <source>
        <dbReference type="ARBA" id="ARBA00009437"/>
    </source>
</evidence>
<proteinExistence type="inferred from homology"/>
<evidence type="ECO:0000256" key="3">
    <source>
        <dbReference type="ARBA" id="ARBA00023125"/>
    </source>
</evidence>
<dbReference type="Gene3D" id="1.10.10.10">
    <property type="entry name" value="Winged helix-like DNA-binding domain superfamily/Winged helix DNA-binding domain"/>
    <property type="match status" value="1"/>
</dbReference>
<sequence>MRGFNLDHLQTFADVVRLGSFSAAAARLNLTQPAVSLQVRQLELKLGLKLIERVGRKATPTAAGRALLQHAGGIDAAVNAALEDVAQHGRSVIGRVRIGIGATACIHILPPILSDLRRRFPELDLMVNTGNAPEILRAIEDNSLDLGLVTLPPNNKSLGRALDVTPLIDDDFVAIAPKAMKLPDPVTPAMLMALPLVIPEPGGNTRSLIDGWFAAAGFTPKAGMELDSVEAIKQLVGAGLGCSVLPGMALTTPESRRGLEVRALKPRLTRQLALVLRRDKPLSRGLRETIAALRGLKRRSR</sequence>
<dbReference type="InterPro" id="IPR036388">
    <property type="entry name" value="WH-like_DNA-bd_sf"/>
</dbReference>
<comment type="similarity">
    <text evidence="1">Belongs to the LysR transcriptional regulatory family.</text>
</comment>
<dbReference type="PANTHER" id="PTHR30126">
    <property type="entry name" value="HTH-TYPE TRANSCRIPTIONAL REGULATOR"/>
    <property type="match status" value="1"/>
</dbReference>
<dbReference type="PANTHER" id="PTHR30126:SF40">
    <property type="entry name" value="HTH-TYPE TRANSCRIPTIONAL REGULATOR GLTR"/>
    <property type="match status" value="1"/>
</dbReference>